<organism evidence="1 2">
    <name type="scientific">Nostoc flagelliforme CCNUN1</name>
    <dbReference type="NCBI Taxonomy" id="2038116"/>
    <lineage>
        <taxon>Bacteria</taxon>
        <taxon>Bacillati</taxon>
        <taxon>Cyanobacteriota</taxon>
        <taxon>Cyanophyceae</taxon>
        <taxon>Nostocales</taxon>
        <taxon>Nostocaceae</taxon>
        <taxon>Nostoc</taxon>
    </lineage>
</organism>
<gene>
    <name evidence="1" type="ORF">COO91_05646</name>
</gene>
<dbReference type="EMBL" id="CP024785">
    <property type="protein sequence ID" value="AUB39648.1"/>
    <property type="molecule type" value="Genomic_DNA"/>
</dbReference>
<evidence type="ECO:0000313" key="2">
    <source>
        <dbReference type="Proteomes" id="UP000232003"/>
    </source>
</evidence>
<dbReference type="Proteomes" id="UP000232003">
    <property type="component" value="Chromosome"/>
</dbReference>
<accession>A0A2K8SW15</accession>
<proteinExistence type="predicted"/>
<keyword evidence="2" id="KW-1185">Reference proteome</keyword>
<dbReference type="KEGG" id="nfl:COO91_05646"/>
<evidence type="ECO:0000313" key="1">
    <source>
        <dbReference type="EMBL" id="AUB39648.1"/>
    </source>
</evidence>
<name>A0A2K8SW15_9NOSO</name>
<reference evidence="1 2" key="1">
    <citation type="submission" date="2017-11" db="EMBL/GenBank/DDBJ databases">
        <title>Complete genome of a free-living desiccation-tolerant cyanobacterium and its photosynthetic adaptation to extreme terrestrial habitat.</title>
        <authorList>
            <person name="Shang J."/>
        </authorList>
    </citation>
    <scope>NUCLEOTIDE SEQUENCE [LARGE SCALE GENOMIC DNA]</scope>
    <source>
        <strain evidence="1 2">CCNUN1</strain>
    </source>
</reference>
<dbReference type="AlphaFoldDB" id="A0A2K8SW15"/>
<sequence length="56" mass="6385">MRASILSEWLNLGKNFRPLRGDIGEGEVLFVVLLIIIKLRATSPRQDKLRTLILLP</sequence>
<protein>
    <submittedName>
        <fullName evidence="1">Uncharacterized protein</fullName>
    </submittedName>
</protein>